<dbReference type="eggNOG" id="COG0318">
    <property type="taxonomic scope" value="Bacteria"/>
</dbReference>
<comment type="similarity">
    <text evidence="1">Belongs to the ATP-dependent AMP-binding enzyme family.</text>
</comment>
<keyword evidence="6" id="KW-1185">Reference proteome</keyword>
<evidence type="ECO:0000256" key="2">
    <source>
        <dbReference type="ARBA" id="ARBA00022598"/>
    </source>
</evidence>
<dbReference type="STRING" id="326424.FRAAL3399"/>
<gene>
    <name evidence="5" type="ordered locus">FRAAL3399</name>
</gene>
<dbReference type="InterPro" id="IPR042099">
    <property type="entry name" value="ANL_N_sf"/>
</dbReference>
<evidence type="ECO:0000256" key="1">
    <source>
        <dbReference type="ARBA" id="ARBA00006432"/>
    </source>
</evidence>
<evidence type="ECO:0000313" key="6">
    <source>
        <dbReference type="Proteomes" id="UP000000657"/>
    </source>
</evidence>
<sequence length="513" mass="53399">MASLWELARTRAALTPDAPLAVDAGGDRVTFAQFRDRAERLAAGLAARGVGRDDVVSWQLPNRISTMVLAAALSRLGAVQNPLVTMLREREVGFITRQAGARLLVVAASFRGFDHLAMARAVAAEVPGLDVADAAELADADPAGLPPDSPDSADGSGPLAAAPVRWLLYTSGTTSAPKGARHTDRALLAASTTFSDALAVSADDRVAVLAPIAHIGGLAHLLTALRCGSSLVTAEVFDPASTPDLLAAHGVTIVGSGVPFIRAYLARQAAAPHARLFPRARVFLCGGSPRPASLHAEVRDALGGVGVVSGYGMTECPYVCWGRADDADADHASTEGPPGEGAEVVVVRPDGSRADPGESGEIRVRGPQLMLGYVDAALDADAFDADGFFRTGDLGFVDERSYLTVTGRLKEVIIRNMENISAREVSEPLAAHPAVADVAVLGVPDPVTGERVCAVVVPADAATPPTLSQLCDHLLAGGLNKRKLPERLEIVEALPRNAMGKVALPDLRRRIGV</sequence>
<dbReference type="InterPro" id="IPR025110">
    <property type="entry name" value="AMP-bd_C"/>
</dbReference>
<dbReference type="Pfam" id="PF13193">
    <property type="entry name" value="AMP-binding_C"/>
    <property type="match status" value="1"/>
</dbReference>
<evidence type="ECO:0000313" key="5">
    <source>
        <dbReference type="EMBL" id="CAJ62043.1"/>
    </source>
</evidence>
<protein>
    <submittedName>
        <fullName evidence="5">O-succinylbenzoate--CoA ligase</fullName>
        <ecNumber evidence="5">6.2.1.26</ecNumber>
    </submittedName>
</protein>
<dbReference type="GO" id="GO:0006631">
    <property type="term" value="P:fatty acid metabolic process"/>
    <property type="evidence" value="ECO:0007669"/>
    <property type="project" value="TreeGrafter"/>
</dbReference>
<dbReference type="Proteomes" id="UP000000657">
    <property type="component" value="Chromosome"/>
</dbReference>
<evidence type="ECO:0000259" key="4">
    <source>
        <dbReference type="Pfam" id="PF13193"/>
    </source>
</evidence>
<dbReference type="Gene3D" id="3.40.50.12780">
    <property type="entry name" value="N-terminal domain of ligase-like"/>
    <property type="match status" value="1"/>
</dbReference>
<proteinExistence type="inferred from homology"/>
<organism evidence="5 6">
    <name type="scientific">Frankia alni (strain DSM 45986 / CECT 9034 / ACN14a)</name>
    <dbReference type="NCBI Taxonomy" id="326424"/>
    <lineage>
        <taxon>Bacteria</taxon>
        <taxon>Bacillati</taxon>
        <taxon>Actinomycetota</taxon>
        <taxon>Actinomycetes</taxon>
        <taxon>Frankiales</taxon>
        <taxon>Frankiaceae</taxon>
        <taxon>Frankia</taxon>
    </lineage>
</organism>
<dbReference type="GO" id="GO:0008756">
    <property type="term" value="F:o-succinylbenzoate-CoA ligase activity"/>
    <property type="evidence" value="ECO:0007669"/>
    <property type="project" value="UniProtKB-EC"/>
</dbReference>
<dbReference type="KEGG" id="fal:FRAAL3399"/>
<feature type="domain" description="AMP-binding enzyme C-terminal" evidence="4">
    <location>
        <begin position="428"/>
        <end position="501"/>
    </location>
</feature>
<reference evidence="5 6" key="1">
    <citation type="journal article" date="2007" name="Genome Res.">
        <title>Genome characteristics of facultatively symbiotic Frankia sp. strains reflect host range and host plant biogeography.</title>
        <authorList>
            <person name="Normand P."/>
            <person name="Lapierre P."/>
            <person name="Tisa L.S."/>
            <person name="Gogarten J.P."/>
            <person name="Alloisio N."/>
            <person name="Bagnarol E."/>
            <person name="Bassi C.A."/>
            <person name="Berry A.M."/>
            <person name="Bickhart D.M."/>
            <person name="Choisne N."/>
            <person name="Couloux A."/>
            <person name="Cournoyer B."/>
            <person name="Cruveiller S."/>
            <person name="Daubin V."/>
            <person name="Demange N."/>
            <person name="Francino M.P."/>
            <person name="Goltsman E."/>
            <person name="Huang Y."/>
            <person name="Kopp O.R."/>
            <person name="Labarre L."/>
            <person name="Lapidus A."/>
            <person name="Lavire C."/>
            <person name="Marechal J."/>
            <person name="Martinez M."/>
            <person name="Mastronunzio J.E."/>
            <person name="Mullin B.C."/>
            <person name="Niemann J."/>
            <person name="Pujic P."/>
            <person name="Rawnsley T."/>
            <person name="Rouy Z."/>
            <person name="Schenowitz C."/>
            <person name="Sellstedt A."/>
            <person name="Tavares F."/>
            <person name="Tomkins J.P."/>
            <person name="Vallenet D."/>
            <person name="Valverde C."/>
            <person name="Wall L.G."/>
            <person name="Wang Y."/>
            <person name="Medigue C."/>
            <person name="Benson D.R."/>
        </authorList>
    </citation>
    <scope>NUCLEOTIDE SEQUENCE [LARGE SCALE GENOMIC DNA]</scope>
    <source>
        <strain evidence="6">DSM 45986 / CECT 9034 / ACN14a</strain>
    </source>
</reference>
<evidence type="ECO:0000259" key="3">
    <source>
        <dbReference type="Pfam" id="PF00501"/>
    </source>
</evidence>
<dbReference type="Pfam" id="PF00501">
    <property type="entry name" value="AMP-binding"/>
    <property type="match status" value="1"/>
</dbReference>
<dbReference type="EMBL" id="CT573213">
    <property type="protein sequence ID" value="CAJ62043.1"/>
    <property type="molecule type" value="Genomic_DNA"/>
</dbReference>
<dbReference type="EC" id="6.2.1.26" evidence="5"/>
<feature type="domain" description="AMP-dependent synthetase/ligase" evidence="3">
    <location>
        <begin position="10"/>
        <end position="373"/>
    </location>
</feature>
<dbReference type="InterPro" id="IPR020845">
    <property type="entry name" value="AMP-binding_CS"/>
</dbReference>
<dbReference type="HOGENOM" id="CLU_000022_59_7_11"/>
<name>Q0RKB5_FRAAA</name>
<accession>Q0RKB5</accession>
<dbReference type="SUPFAM" id="SSF56801">
    <property type="entry name" value="Acetyl-CoA synthetase-like"/>
    <property type="match status" value="1"/>
</dbReference>
<dbReference type="AlphaFoldDB" id="Q0RKB5"/>
<dbReference type="PANTHER" id="PTHR43201:SF5">
    <property type="entry name" value="MEDIUM-CHAIN ACYL-COA LIGASE ACSF2, MITOCHONDRIAL"/>
    <property type="match status" value="1"/>
</dbReference>
<dbReference type="Gene3D" id="3.30.300.30">
    <property type="match status" value="1"/>
</dbReference>
<dbReference type="GO" id="GO:0031956">
    <property type="term" value="F:medium-chain fatty acid-CoA ligase activity"/>
    <property type="evidence" value="ECO:0007669"/>
    <property type="project" value="TreeGrafter"/>
</dbReference>
<dbReference type="PROSITE" id="PS00455">
    <property type="entry name" value="AMP_BINDING"/>
    <property type="match status" value="1"/>
</dbReference>
<keyword evidence="2 5" id="KW-0436">Ligase</keyword>
<dbReference type="PANTHER" id="PTHR43201">
    <property type="entry name" value="ACYL-COA SYNTHETASE"/>
    <property type="match status" value="1"/>
</dbReference>
<dbReference type="InterPro" id="IPR045851">
    <property type="entry name" value="AMP-bd_C_sf"/>
</dbReference>
<dbReference type="InterPro" id="IPR000873">
    <property type="entry name" value="AMP-dep_synth/lig_dom"/>
</dbReference>